<evidence type="ECO:0000256" key="2">
    <source>
        <dbReference type="ARBA" id="ARBA00011233"/>
    </source>
</evidence>
<keyword evidence="9" id="KW-0472">Membrane</keyword>
<dbReference type="Gene3D" id="2.40.160.10">
    <property type="entry name" value="Porin"/>
    <property type="match status" value="1"/>
</dbReference>
<sequence length="363" mass="39368">MNKLSTALGLGLLVAPPALLAQNTVTLGGQIKLGMDHISLDSRSAERSAARLTNNTSFWYLDGKEDLGGGKSAYYRLEWDFAADTGTFGAGRNFFVGLGDAQLGRLQLGRQSVYFSHHWFQGDYHGAFDAAPNAANSLNVLGTVNGAYFAGGFLNNTIRYQAPSIGGFSGMASYTFDAESAEAKRNKTWYISPTYTKGQLRIGYYHLSRRSQGSMPGQTVGSLDQDADRFAFSYLQSGVRFGLLVDRNKVTDRASGTSQHRWAYAIPLTYGTGPHLLSATWGQALSTHINGSKLASSGAKMLSLSYQYSLSKRTALDLSVIELRNQKNGRYNFWNGGMGGLQLAASDAGGKSRMIYAGMKHTF</sequence>
<evidence type="ECO:0000256" key="1">
    <source>
        <dbReference type="ARBA" id="ARBA00004571"/>
    </source>
</evidence>
<comment type="caution">
    <text evidence="13">The sequence shown here is derived from an EMBL/GenBank/DDBJ whole genome shotgun (WGS) entry which is preliminary data.</text>
</comment>
<dbReference type="InterPro" id="IPR023614">
    <property type="entry name" value="Porin_dom_sf"/>
</dbReference>
<dbReference type="InterPro" id="IPR050298">
    <property type="entry name" value="Gram-neg_bact_OMP"/>
</dbReference>
<evidence type="ECO:0000256" key="8">
    <source>
        <dbReference type="ARBA" id="ARBA00023114"/>
    </source>
</evidence>
<evidence type="ECO:0000313" key="13">
    <source>
        <dbReference type="EMBL" id="MBS3021934.1"/>
    </source>
</evidence>
<dbReference type="RefSeq" id="WP_211459660.1">
    <property type="nucleotide sequence ID" value="NZ_JAANES010000007.1"/>
</dbReference>
<evidence type="ECO:0000256" key="4">
    <source>
        <dbReference type="ARBA" id="ARBA00022452"/>
    </source>
</evidence>
<reference evidence="13 14" key="1">
    <citation type="submission" date="2020-03" db="EMBL/GenBank/DDBJ databases">
        <title>The role of nitrogen metabolism on polyethylene biodegradation.</title>
        <authorList>
            <person name="Peixoto J."/>
            <person name="Vizzotto C.S."/>
            <person name="Ramos A."/>
            <person name="Alves G."/>
            <person name="Steindorff A."/>
            <person name="Kruger R."/>
        </authorList>
    </citation>
    <scope>NUCLEOTIDE SEQUENCE [LARGE SCALE GENOMIC DNA]</scope>
    <source>
        <strain evidence="13 14">PE63</strain>
    </source>
</reference>
<gene>
    <name evidence="13" type="ORF">DJFAAGMI_04712</name>
</gene>
<accession>A0ABS5LZH6</accession>
<feature type="domain" description="Porin" evidence="12">
    <location>
        <begin position="14"/>
        <end position="327"/>
    </location>
</feature>
<evidence type="ECO:0000256" key="5">
    <source>
        <dbReference type="ARBA" id="ARBA00022692"/>
    </source>
</evidence>
<dbReference type="InterPro" id="IPR033900">
    <property type="entry name" value="Gram_neg_porin_domain"/>
</dbReference>
<evidence type="ECO:0000256" key="3">
    <source>
        <dbReference type="ARBA" id="ARBA00022448"/>
    </source>
</evidence>
<keyword evidence="6 11" id="KW-0732">Signal</keyword>
<keyword evidence="3" id="KW-0813">Transport</keyword>
<evidence type="ECO:0000256" key="11">
    <source>
        <dbReference type="SAM" id="SignalP"/>
    </source>
</evidence>
<evidence type="ECO:0000256" key="7">
    <source>
        <dbReference type="ARBA" id="ARBA00023065"/>
    </source>
</evidence>
<comment type="subunit">
    <text evidence="2">Homotrimer.</text>
</comment>
<dbReference type="PANTHER" id="PTHR34501">
    <property type="entry name" value="PROTEIN YDDL-RELATED"/>
    <property type="match status" value="1"/>
</dbReference>
<dbReference type="Pfam" id="PF13609">
    <property type="entry name" value="Porin_4"/>
    <property type="match status" value="1"/>
</dbReference>
<evidence type="ECO:0000256" key="6">
    <source>
        <dbReference type="ARBA" id="ARBA00022729"/>
    </source>
</evidence>
<keyword evidence="10" id="KW-0998">Cell outer membrane</keyword>
<feature type="signal peptide" evidence="11">
    <location>
        <begin position="1"/>
        <end position="21"/>
    </location>
</feature>
<evidence type="ECO:0000259" key="12">
    <source>
        <dbReference type="Pfam" id="PF13609"/>
    </source>
</evidence>
<comment type="subcellular location">
    <subcellularLocation>
        <location evidence="1">Cell outer membrane</location>
        <topology evidence="1">Multi-pass membrane protein</topology>
    </subcellularLocation>
</comment>
<organism evidence="13 14">
    <name type="scientific">Comamonas brasiliensis</name>
    <dbReference type="NCBI Taxonomy" id="1812482"/>
    <lineage>
        <taxon>Bacteria</taxon>
        <taxon>Pseudomonadati</taxon>
        <taxon>Pseudomonadota</taxon>
        <taxon>Betaproteobacteria</taxon>
        <taxon>Burkholderiales</taxon>
        <taxon>Comamonadaceae</taxon>
        <taxon>Comamonas</taxon>
    </lineage>
</organism>
<keyword evidence="7" id="KW-0406">Ion transport</keyword>
<dbReference type="Proteomes" id="UP001647436">
    <property type="component" value="Unassembled WGS sequence"/>
</dbReference>
<protein>
    <recommendedName>
        <fullName evidence="12">Porin domain-containing protein</fullName>
    </recommendedName>
</protein>
<dbReference type="PANTHER" id="PTHR34501:SF9">
    <property type="entry name" value="MAJOR OUTER MEMBRANE PROTEIN P.IA"/>
    <property type="match status" value="1"/>
</dbReference>
<evidence type="ECO:0000313" key="14">
    <source>
        <dbReference type="Proteomes" id="UP001647436"/>
    </source>
</evidence>
<proteinExistence type="predicted"/>
<keyword evidence="8" id="KW-0626">Porin</keyword>
<keyword evidence="4" id="KW-1134">Transmembrane beta strand</keyword>
<dbReference type="SUPFAM" id="SSF56935">
    <property type="entry name" value="Porins"/>
    <property type="match status" value="1"/>
</dbReference>
<dbReference type="CDD" id="cd00342">
    <property type="entry name" value="gram_neg_porins"/>
    <property type="match status" value="1"/>
</dbReference>
<dbReference type="EMBL" id="JAANES010000007">
    <property type="protein sequence ID" value="MBS3021934.1"/>
    <property type="molecule type" value="Genomic_DNA"/>
</dbReference>
<evidence type="ECO:0000256" key="10">
    <source>
        <dbReference type="ARBA" id="ARBA00023237"/>
    </source>
</evidence>
<feature type="chain" id="PRO_5045206195" description="Porin domain-containing protein" evidence="11">
    <location>
        <begin position="22"/>
        <end position="363"/>
    </location>
</feature>
<keyword evidence="14" id="KW-1185">Reference proteome</keyword>
<keyword evidence="5" id="KW-0812">Transmembrane</keyword>
<name>A0ABS5LZH6_9BURK</name>
<evidence type="ECO:0000256" key="9">
    <source>
        <dbReference type="ARBA" id="ARBA00023136"/>
    </source>
</evidence>